<proteinExistence type="predicted"/>
<dbReference type="InterPro" id="IPR012890">
    <property type="entry name" value="GCFC2-like"/>
</dbReference>
<dbReference type="GO" id="GO:0000390">
    <property type="term" value="P:spliceosomal complex disassembly"/>
    <property type="evidence" value="ECO:0007669"/>
    <property type="project" value="InterPro"/>
</dbReference>
<feature type="compositionally biased region" description="Basic and acidic residues" evidence="3">
    <location>
        <begin position="32"/>
        <end position="42"/>
    </location>
</feature>
<dbReference type="AlphaFoldDB" id="A0A9P7J0G8"/>
<evidence type="ECO:0000256" key="1">
    <source>
        <dbReference type="ARBA" id="ARBA00004123"/>
    </source>
</evidence>
<dbReference type="PANTHER" id="PTHR12214:SF0">
    <property type="entry name" value="LD29489P"/>
    <property type="match status" value="1"/>
</dbReference>
<evidence type="ECO:0000313" key="5">
    <source>
        <dbReference type="Proteomes" id="UP000719766"/>
    </source>
</evidence>
<comment type="caution">
    <text evidence="4">The sequence shown here is derived from an EMBL/GenBank/DDBJ whole genome shotgun (WGS) entry which is preliminary data.</text>
</comment>
<dbReference type="RefSeq" id="XP_041163200.1">
    <property type="nucleotide sequence ID" value="XM_041299851.1"/>
</dbReference>
<dbReference type="InterPro" id="IPR028211">
    <property type="entry name" value="Ntr2"/>
</dbReference>
<evidence type="ECO:0000313" key="4">
    <source>
        <dbReference type="EMBL" id="KAG1798514.1"/>
    </source>
</evidence>
<dbReference type="GO" id="GO:0071008">
    <property type="term" value="C:U2-type post-mRNA release spliceosomal complex"/>
    <property type="evidence" value="ECO:0007669"/>
    <property type="project" value="InterPro"/>
</dbReference>
<dbReference type="EMBL" id="JABBWE010000013">
    <property type="protein sequence ID" value="KAG1798514.1"/>
    <property type="molecule type" value="Genomic_DNA"/>
</dbReference>
<protein>
    <submittedName>
        <fullName evidence="4">Nineteen complex-related protein 2-domain-containing protein</fullName>
    </submittedName>
</protein>
<comment type="subcellular location">
    <subcellularLocation>
        <location evidence="1">Nucleus</location>
    </subcellularLocation>
</comment>
<dbReference type="Pfam" id="PF15458">
    <property type="entry name" value="NTR2"/>
    <property type="match status" value="1"/>
</dbReference>
<reference evidence="4" key="1">
    <citation type="journal article" date="2020" name="New Phytol.">
        <title>Comparative genomics reveals dynamic genome evolution in host specialist ectomycorrhizal fungi.</title>
        <authorList>
            <person name="Lofgren L.A."/>
            <person name="Nguyen N.H."/>
            <person name="Vilgalys R."/>
            <person name="Ruytinx J."/>
            <person name="Liao H.L."/>
            <person name="Branco S."/>
            <person name="Kuo A."/>
            <person name="LaButti K."/>
            <person name="Lipzen A."/>
            <person name="Andreopoulos W."/>
            <person name="Pangilinan J."/>
            <person name="Riley R."/>
            <person name="Hundley H."/>
            <person name="Na H."/>
            <person name="Barry K."/>
            <person name="Grigoriev I.V."/>
            <person name="Stajich J.E."/>
            <person name="Kennedy P.G."/>
        </authorList>
    </citation>
    <scope>NUCLEOTIDE SEQUENCE</scope>
    <source>
        <strain evidence="4">S12</strain>
    </source>
</reference>
<evidence type="ECO:0000256" key="2">
    <source>
        <dbReference type="ARBA" id="ARBA00023242"/>
    </source>
</evidence>
<dbReference type="GeneID" id="64593615"/>
<feature type="region of interest" description="Disordered" evidence="3">
    <location>
        <begin position="1"/>
        <end position="54"/>
    </location>
</feature>
<gene>
    <name evidence="4" type="ORF">HD556DRAFT_1305976</name>
</gene>
<sequence length="386" mass="43605">MHEEDELGEGDDEYAEYTSAQERIGLGKKSKKLEASKRKDAMEAMTADADEEDEETMEWEREQLRRGSPFLTSHEVSPTKQVYKPAAIPTSTTIPSLGPAMKRLSQSLTAVTTSYTTNVKAAASLVEEREQLESWFAAFKEWVQNVATFLDEKFPKLEKLEDEFVSILKEYSGMIARRRQADNQDDLSLIFDHSEEVDDLGRVLPRANSVTVRHYQSAIERIVNDGHGLLSDKHAAEFRDPSLGLAKWFGGWRRRFGDSYTGAWDGLGLVGAWEFWVQLELFGWNPFENSHTLHEFSWCASLHEYCGDNDNDDPESDTGPNDDLISTAVVPLICKVVEAGALDSYSALDTRNMMNLAEQVEASIGHDNPKFQVTRYLLVTTNELLF</sequence>
<organism evidence="4 5">
    <name type="scientific">Suillus plorans</name>
    <dbReference type="NCBI Taxonomy" id="116603"/>
    <lineage>
        <taxon>Eukaryota</taxon>
        <taxon>Fungi</taxon>
        <taxon>Dikarya</taxon>
        <taxon>Basidiomycota</taxon>
        <taxon>Agaricomycotina</taxon>
        <taxon>Agaricomycetes</taxon>
        <taxon>Agaricomycetidae</taxon>
        <taxon>Boletales</taxon>
        <taxon>Suillineae</taxon>
        <taxon>Suillaceae</taxon>
        <taxon>Suillus</taxon>
    </lineage>
</organism>
<keyword evidence="2" id="KW-0539">Nucleus</keyword>
<dbReference type="OrthoDB" id="429427at2759"/>
<accession>A0A9P7J0G8</accession>
<dbReference type="PANTHER" id="PTHR12214">
    <property type="entry name" value="GC-RICH SEQUENCE DNA-BINDING FACTOR"/>
    <property type="match status" value="1"/>
</dbReference>
<evidence type="ECO:0000256" key="3">
    <source>
        <dbReference type="SAM" id="MobiDB-lite"/>
    </source>
</evidence>
<name>A0A9P7J0G8_9AGAM</name>
<dbReference type="Proteomes" id="UP000719766">
    <property type="component" value="Unassembled WGS sequence"/>
</dbReference>
<keyword evidence="5" id="KW-1185">Reference proteome</keyword>
<feature type="compositionally biased region" description="Acidic residues" evidence="3">
    <location>
        <begin position="1"/>
        <end position="15"/>
    </location>
</feature>
<dbReference type="GO" id="GO:0003677">
    <property type="term" value="F:DNA binding"/>
    <property type="evidence" value="ECO:0007669"/>
    <property type="project" value="InterPro"/>
</dbReference>